<keyword evidence="3" id="KW-1185">Reference proteome</keyword>
<gene>
    <name evidence="2" type="ORF">GCM10025772_16280</name>
</gene>
<dbReference type="Proteomes" id="UP001501600">
    <property type="component" value="Unassembled WGS sequence"/>
</dbReference>
<dbReference type="EMBL" id="BAABLF010000008">
    <property type="protein sequence ID" value="GAA5190786.1"/>
    <property type="molecule type" value="Genomic_DNA"/>
</dbReference>
<evidence type="ECO:0000313" key="3">
    <source>
        <dbReference type="Proteomes" id="UP001501600"/>
    </source>
</evidence>
<dbReference type="RefSeq" id="WP_345316556.1">
    <property type="nucleotide sequence ID" value="NZ_BAABLF010000008.1"/>
</dbReference>
<sequence length="57" mass="6607">MIARLFLLPLILCLLWYLYLRSNGYSLKQGQQGFIYILSLSGLVLGVMLLMSWLTRL</sequence>
<accession>A0ABP9S324</accession>
<reference evidence="3" key="1">
    <citation type="journal article" date="2019" name="Int. J. Syst. Evol. Microbiol.">
        <title>The Global Catalogue of Microorganisms (GCM) 10K type strain sequencing project: providing services to taxonomists for standard genome sequencing and annotation.</title>
        <authorList>
            <consortium name="The Broad Institute Genomics Platform"/>
            <consortium name="The Broad Institute Genome Sequencing Center for Infectious Disease"/>
            <person name="Wu L."/>
            <person name="Ma J."/>
        </authorList>
    </citation>
    <scope>NUCLEOTIDE SEQUENCE [LARGE SCALE GENOMIC DNA]</scope>
    <source>
        <strain evidence="3">JCM 18720</strain>
    </source>
</reference>
<comment type="caution">
    <text evidence="2">The sequence shown here is derived from an EMBL/GenBank/DDBJ whole genome shotgun (WGS) entry which is preliminary data.</text>
</comment>
<feature type="transmembrane region" description="Helical" evidence="1">
    <location>
        <begin position="34"/>
        <end position="54"/>
    </location>
</feature>
<keyword evidence="1" id="KW-0472">Membrane</keyword>
<organism evidence="2 3">
    <name type="scientific">Ferrimonas gelatinilytica</name>
    <dbReference type="NCBI Taxonomy" id="1255257"/>
    <lineage>
        <taxon>Bacteria</taxon>
        <taxon>Pseudomonadati</taxon>
        <taxon>Pseudomonadota</taxon>
        <taxon>Gammaproteobacteria</taxon>
        <taxon>Alteromonadales</taxon>
        <taxon>Ferrimonadaceae</taxon>
        <taxon>Ferrimonas</taxon>
    </lineage>
</organism>
<protein>
    <submittedName>
        <fullName evidence="2">Uncharacterized protein</fullName>
    </submittedName>
</protein>
<evidence type="ECO:0000256" key="1">
    <source>
        <dbReference type="SAM" id="Phobius"/>
    </source>
</evidence>
<name>A0ABP9S324_9GAMM</name>
<keyword evidence="1" id="KW-1133">Transmembrane helix</keyword>
<evidence type="ECO:0000313" key="2">
    <source>
        <dbReference type="EMBL" id="GAA5190786.1"/>
    </source>
</evidence>
<proteinExistence type="predicted"/>
<keyword evidence="1" id="KW-0812">Transmembrane</keyword>